<dbReference type="Proteomes" id="UP000463951">
    <property type="component" value="Chromosome"/>
</dbReference>
<dbReference type="EMBL" id="AP019620">
    <property type="protein sequence ID" value="BBJ44706.1"/>
    <property type="molecule type" value="Genomic_DNA"/>
</dbReference>
<gene>
    <name evidence="1" type="ORF">SSPO_074240</name>
</gene>
<evidence type="ECO:0000313" key="2">
    <source>
        <dbReference type="Proteomes" id="UP000463951"/>
    </source>
</evidence>
<protein>
    <recommendedName>
        <fullName evidence="3">Asp23/Gls24 family envelope stress response protein</fullName>
    </recommendedName>
</protein>
<accession>A0A499V8W3</accession>
<organism evidence="1 2">
    <name type="scientific">Streptomyces antimycoticus</name>
    <dbReference type="NCBI Taxonomy" id="68175"/>
    <lineage>
        <taxon>Bacteria</taxon>
        <taxon>Bacillati</taxon>
        <taxon>Actinomycetota</taxon>
        <taxon>Actinomycetes</taxon>
        <taxon>Kitasatosporales</taxon>
        <taxon>Streptomycetaceae</taxon>
        <taxon>Streptomyces</taxon>
        <taxon>Streptomyces violaceusniger group</taxon>
    </lineage>
</organism>
<evidence type="ECO:0000313" key="1">
    <source>
        <dbReference type="EMBL" id="BBJ44706.1"/>
    </source>
</evidence>
<sequence>MVEPGERGATRIADRVVAKIASQAAREALRVDAGAAAADVADGADVAGVVDTADADIADAADVGLTGLAAARPHAVAVVRGDVARVRVAVELGYPSDIGAHCGAVRRYVIERVGELTGMEVPEVVVTVERLHVPQWEHPERRVRRGRDRVR</sequence>
<name>A0A499V8W3_9ACTN</name>
<dbReference type="AlphaFoldDB" id="A0A499V8W3"/>
<evidence type="ECO:0008006" key="3">
    <source>
        <dbReference type="Google" id="ProtNLM"/>
    </source>
</evidence>
<reference evidence="1 2" key="1">
    <citation type="journal article" date="2020" name="Int. J. Syst. Evol. Microbiol.">
        <title>Reclassification of Streptomyces castelarensis and Streptomyces sporoclivatus as later heterotypic synonyms of Streptomyces antimycoticus.</title>
        <authorList>
            <person name="Komaki H."/>
            <person name="Tamura T."/>
        </authorList>
    </citation>
    <scope>NUCLEOTIDE SEQUENCE [LARGE SCALE GENOMIC DNA]</scope>
    <source>
        <strain evidence="1 2">NBRC 100767</strain>
    </source>
</reference>
<proteinExistence type="predicted"/>